<feature type="compositionally biased region" description="Polar residues" evidence="3">
    <location>
        <begin position="513"/>
        <end position="526"/>
    </location>
</feature>
<evidence type="ECO:0000313" key="5">
    <source>
        <dbReference type="EMBL" id="KAH7257255.1"/>
    </source>
</evidence>
<dbReference type="GO" id="GO:0061982">
    <property type="term" value="P:meiosis I cell cycle process"/>
    <property type="evidence" value="ECO:0007669"/>
    <property type="project" value="UniProtKB-ARBA"/>
</dbReference>
<dbReference type="AlphaFoldDB" id="A0A8K0WGD4"/>
<dbReference type="GO" id="GO:0005524">
    <property type="term" value="F:ATP binding"/>
    <property type="evidence" value="ECO:0007669"/>
    <property type="project" value="InterPro"/>
</dbReference>
<evidence type="ECO:0000256" key="3">
    <source>
        <dbReference type="SAM" id="MobiDB-lite"/>
    </source>
</evidence>
<comment type="caution">
    <text evidence="5">The sequence shown here is derived from an EMBL/GenBank/DDBJ whole genome shotgun (WGS) entry which is preliminary data.</text>
</comment>
<dbReference type="GO" id="GO:0140664">
    <property type="term" value="F:ATP-dependent DNA damage sensor activity"/>
    <property type="evidence" value="ECO:0007669"/>
    <property type="project" value="InterPro"/>
</dbReference>
<dbReference type="SUPFAM" id="SSF54211">
    <property type="entry name" value="Ribosomal protein S5 domain 2-like"/>
    <property type="match status" value="1"/>
</dbReference>
<dbReference type="InterPro" id="IPR038973">
    <property type="entry name" value="MutL/Mlh/Pms-like"/>
</dbReference>
<dbReference type="InterPro" id="IPR014721">
    <property type="entry name" value="Ribsml_uS5_D2-typ_fold_subgr"/>
</dbReference>
<dbReference type="InterPro" id="IPR036890">
    <property type="entry name" value="HATPase_C_sf"/>
</dbReference>
<feature type="region of interest" description="Disordered" evidence="3">
    <location>
        <begin position="550"/>
        <end position="574"/>
    </location>
</feature>
<feature type="region of interest" description="Disordered" evidence="3">
    <location>
        <begin position="807"/>
        <end position="836"/>
    </location>
</feature>
<feature type="domain" description="DNA mismatch repair protein S5" evidence="4">
    <location>
        <begin position="217"/>
        <end position="358"/>
    </location>
</feature>
<feature type="region of interest" description="Disordered" evidence="3">
    <location>
        <begin position="507"/>
        <end position="526"/>
    </location>
</feature>
<dbReference type="GO" id="GO:0016887">
    <property type="term" value="F:ATP hydrolysis activity"/>
    <property type="evidence" value="ECO:0007669"/>
    <property type="project" value="InterPro"/>
</dbReference>
<dbReference type="SMART" id="SM01340">
    <property type="entry name" value="DNA_mis_repair"/>
    <property type="match status" value="1"/>
</dbReference>
<evidence type="ECO:0000256" key="2">
    <source>
        <dbReference type="ARBA" id="ARBA00022763"/>
    </source>
</evidence>
<dbReference type="OrthoDB" id="10263226at2759"/>
<proteinExistence type="inferred from homology"/>
<dbReference type="FunFam" id="3.30.565.10:FF:000017">
    <property type="entry name" value="PMS1 homolog 1, mismatch repair system component"/>
    <property type="match status" value="1"/>
</dbReference>
<dbReference type="GO" id="GO:0032389">
    <property type="term" value="C:MutLalpha complex"/>
    <property type="evidence" value="ECO:0007669"/>
    <property type="project" value="TreeGrafter"/>
</dbReference>
<dbReference type="GO" id="GO:0030983">
    <property type="term" value="F:mismatched DNA binding"/>
    <property type="evidence" value="ECO:0007669"/>
    <property type="project" value="InterPro"/>
</dbReference>
<dbReference type="SUPFAM" id="SSF55874">
    <property type="entry name" value="ATPase domain of HSP90 chaperone/DNA topoisomerase II/histidine kinase"/>
    <property type="match status" value="1"/>
</dbReference>
<dbReference type="PROSITE" id="PS00058">
    <property type="entry name" value="DNA_MISMATCH_REPAIR_1"/>
    <property type="match status" value="1"/>
</dbReference>
<dbReference type="Proteomes" id="UP000813427">
    <property type="component" value="Unassembled WGS sequence"/>
</dbReference>
<dbReference type="InterPro" id="IPR002099">
    <property type="entry name" value="MutL/Mlh/PMS"/>
</dbReference>
<accession>A0A8K0WGD4</accession>
<comment type="similarity">
    <text evidence="1">Belongs to the DNA mismatch repair MutL/HexB family.</text>
</comment>
<dbReference type="PANTHER" id="PTHR10073:SF41">
    <property type="entry name" value="MISMATCH REPAIR PROTEIN, PUTATIVE (AFU_ORTHOLOGUE AFUA_8G05820)-RELATED"/>
    <property type="match status" value="1"/>
</dbReference>
<feature type="compositionally biased region" description="Polar residues" evidence="3">
    <location>
        <begin position="652"/>
        <end position="664"/>
    </location>
</feature>
<keyword evidence="2" id="KW-0227">DNA damage</keyword>
<feature type="region of interest" description="Disordered" evidence="3">
    <location>
        <begin position="604"/>
        <end position="736"/>
    </location>
</feature>
<sequence length="952" mass="104584">MSIFALPPSTAHLLRSSSTIVDPLSLVKELVDNSIDAGATSIEITIASNTVDRIQVRDNGCGIQLEDYGSLGRRSHTSKLRNFDELHLKGGKTLGFRGEALASANLLATIKITTRTAQDPVASLLQLKRGSGGISTQKPISGTVGTTVQAVNLFENIPVRRQNAIKVSRKTLADIRRLLESYVIALPHVKLSLKVPGSPSQTWLYSPCSLSNTREAITQVFGHALTAQLVVLSSDSSEESPAEARLQNVRMTTILPQPGGDAKAIKGRGAFISVDSRPLSHLRGTGKKLFSIFKSSLSKVSSPSNSSRAPSSPFMQLSIQCSPGSYDPNVSPLKDEVLFLNEPAILSCFQNLCDAVYNKEALTSRQSQNQLVSVERSQSPGMGGSSVTEPTLIDGPYLNKAESECLTTDQELLDSLSDGLERLLGGNSGAFGSGERSSPSAFSLLTPPKNNARAEHWGQTNSVKETQTIETLMRTRLKVNLSRKDSDSTDLDDTEGLIPVQIAPRKVILPAKTPSQSHSRGRTLTSSRRFEDIGDYFLPVRDEPVEIATDETATPENAEPDNGSSSHDGTHRLPLKELTESDLNTFQEEEEDEETDQESVIELSFVEPNVAPSPRTSPRRMIGSLAPNNPFRPLTRPRQVPNPDLQLANLRTPPSSDPTRPDNLTTQDSRRHSTTDSSTRGQRSSRGSAMPSVNRLGDHGLRQSRLLLGSGPTVSQNRRRSEQARHGNGNENISSQDYVQPEFSFQGSASTDPHRGVVGGLEFAQSQDSQWSHSLQTLLMRTPPLQVTRLDEQTLREHRQELDQIPDGCSQAFDSRPTKRQRRCSSIGTSQGEESDPRYLLMKRQRTFTEGGRLRRIASKKLPFEMIPPDDFTMELSIKARVQMDELNAVAVKFMASSRIAEQDLPIRFKNMEEVEKVDKLLKLAVESWLEKNPSIEVEYTLRSEAKGKSKA</sequence>
<dbReference type="CDD" id="cd03485">
    <property type="entry name" value="MutL_Trans_hPMS_1_like"/>
    <property type="match status" value="1"/>
</dbReference>
<dbReference type="InterPro" id="IPR013507">
    <property type="entry name" value="DNA_mismatch_S5_2-like"/>
</dbReference>
<keyword evidence="6" id="KW-1185">Reference proteome</keyword>
<dbReference type="Gene3D" id="3.30.565.10">
    <property type="entry name" value="Histidine kinase-like ATPase, C-terminal domain"/>
    <property type="match status" value="1"/>
</dbReference>
<dbReference type="EMBL" id="JAGPXF010000002">
    <property type="protein sequence ID" value="KAH7257255.1"/>
    <property type="molecule type" value="Genomic_DNA"/>
</dbReference>
<dbReference type="InterPro" id="IPR020568">
    <property type="entry name" value="Ribosomal_Su5_D2-typ_SF"/>
</dbReference>
<dbReference type="InterPro" id="IPR014762">
    <property type="entry name" value="DNA_mismatch_repair_CS"/>
</dbReference>
<evidence type="ECO:0000256" key="1">
    <source>
        <dbReference type="ARBA" id="ARBA00006082"/>
    </source>
</evidence>
<protein>
    <recommendedName>
        <fullName evidence="4">DNA mismatch repair protein S5 domain-containing protein</fullName>
    </recommendedName>
</protein>
<dbReference type="Pfam" id="PF13589">
    <property type="entry name" value="HATPase_c_3"/>
    <property type="match status" value="1"/>
</dbReference>
<reference evidence="5" key="1">
    <citation type="journal article" date="2021" name="Nat. Commun.">
        <title>Genetic determinants of endophytism in the Arabidopsis root mycobiome.</title>
        <authorList>
            <person name="Mesny F."/>
            <person name="Miyauchi S."/>
            <person name="Thiergart T."/>
            <person name="Pickel B."/>
            <person name="Atanasova L."/>
            <person name="Karlsson M."/>
            <person name="Huettel B."/>
            <person name="Barry K.W."/>
            <person name="Haridas S."/>
            <person name="Chen C."/>
            <person name="Bauer D."/>
            <person name="Andreopoulos W."/>
            <person name="Pangilinan J."/>
            <person name="LaButti K."/>
            <person name="Riley R."/>
            <person name="Lipzen A."/>
            <person name="Clum A."/>
            <person name="Drula E."/>
            <person name="Henrissat B."/>
            <person name="Kohler A."/>
            <person name="Grigoriev I.V."/>
            <person name="Martin F.M."/>
            <person name="Hacquard S."/>
        </authorList>
    </citation>
    <scope>NUCLEOTIDE SEQUENCE</scope>
    <source>
        <strain evidence="5">MPI-SDFR-AT-0068</strain>
    </source>
</reference>
<organism evidence="5 6">
    <name type="scientific">Fusarium tricinctum</name>
    <dbReference type="NCBI Taxonomy" id="61284"/>
    <lineage>
        <taxon>Eukaryota</taxon>
        <taxon>Fungi</taxon>
        <taxon>Dikarya</taxon>
        <taxon>Ascomycota</taxon>
        <taxon>Pezizomycotina</taxon>
        <taxon>Sordariomycetes</taxon>
        <taxon>Hypocreomycetidae</taxon>
        <taxon>Hypocreales</taxon>
        <taxon>Nectriaceae</taxon>
        <taxon>Fusarium</taxon>
        <taxon>Fusarium tricinctum species complex</taxon>
    </lineage>
</organism>
<dbReference type="GO" id="GO:0006298">
    <property type="term" value="P:mismatch repair"/>
    <property type="evidence" value="ECO:0007669"/>
    <property type="project" value="InterPro"/>
</dbReference>
<evidence type="ECO:0000259" key="4">
    <source>
        <dbReference type="SMART" id="SM01340"/>
    </source>
</evidence>
<gene>
    <name evidence="5" type="ORF">BKA59DRAFT_522542</name>
</gene>
<dbReference type="NCBIfam" id="TIGR00585">
    <property type="entry name" value="mutl"/>
    <property type="match status" value="1"/>
</dbReference>
<evidence type="ECO:0000313" key="6">
    <source>
        <dbReference type="Proteomes" id="UP000813427"/>
    </source>
</evidence>
<feature type="compositionally biased region" description="Low complexity" evidence="3">
    <location>
        <begin position="675"/>
        <end position="688"/>
    </location>
</feature>
<name>A0A8K0WGD4_9HYPO</name>
<dbReference type="Gene3D" id="3.30.230.10">
    <property type="match status" value="1"/>
</dbReference>
<dbReference type="PANTHER" id="PTHR10073">
    <property type="entry name" value="DNA MISMATCH REPAIR PROTEIN MLH, PMS, MUTL"/>
    <property type="match status" value="1"/>
</dbReference>